<dbReference type="InterPro" id="IPR009571">
    <property type="entry name" value="SUR7/Rim9-like_fungi"/>
</dbReference>
<evidence type="ECO:0000313" key="3">
    <source>
        <dbReference type="EMBL" id="KAK4545672.1"/>
    </source>
</evidence>
<keyword evidence="4" id="KW-1185">Reference proteome</keyword>
<dbReference type="EMBL" id="JAVFHQ010000018">
    <property type="protein sequence ID" value="KAK4545672.1"/>
    <property type="molecule type" value="Genomic_DNA"/>
</dbReference>
<dbReference type="PANTHER" id="PTHR28019">
    <property type="entry name" value="CELL MEMBRANE PROTEIN YLR413W-RELATED"/>
    <property type="match status" value="1"/>
</dbReference>
<dbReference type="GO" id="GO:0031505">
    <property type="term" value="P:fungal-type cell wall organization"/>
    <property type="evidence" value="ECO:0007669"/>
    <property type="project" value="TreeGrafter"/>
</dbReference>
<feature type="transmembrane region" description="Helical" evidence="1">
    <location>
        <begin position="214"/>
        <end position="237"/>
    </location>
</feature>
<dbReference type="AlphaFoldDB" id="A0AAV9JKF5"/>
<gene>
    <name evidence="3" type="ORF">LTR36_002625</name>
</gene>
<dbReference type="Pfam" id="PF06687">
    <property type="entry name" value="SUR7"/>
    <property type="match status" value="1"/>
</dbReference>
<proteinExistence type="predicted"/>
<organism evidence="3 4">
    <name type="scientific">Oleoguttula mirabilis</name>
    <dbReference type="NCBI Taxonomy" id="1507867"/>
    <lineage>
        <taxon>Eukaryota</taxon>
        <taxon>Fungi</taxon>
        <taxon>Dikarya</taxon>
        <taxon>Ascomycota</taxon>
        <taxon>Pezizomycotina</taxon>
        <taxon>Dothideomycetes</taxon>
        <taxon>Dothideomycetidae</taxon>
        <taxon>Mycosphaerellales</taxon>
        <taxon>Teratosphaeriaceae</taxon>
        <taxon>Oleoguttula</taxon>
    </lineage>
</organism>
<feature type="transmembrane region" description="Helical" evidence="1">
    <location>
        <begin position="257"/>
        <end position="281"/>
    </location>
</feature>
<evidence type="ECO:0000256" key="1">
    <source>
        <dbReference type="SAM" id="Phobius"/>
    </source>
</evidence>
<evidence type="ECO:0000256" key="2">
    <source>
        <dbReference type="SAM" id="SignalP"/>
    </source>
</evidence>
<keyword evidence="1" id="KW-0812">Transmembrane</keyword>
<feature type="transmembrane region" description="Helical" evidence="1">
    <location>
        <begin position="179"/>
        <end position="202"/>
    </location>
</feature>
<dbReference type="GO" id="GO:0005886">
    <property type="term" value="C:plasma membrane"/>
    <property type="evidence" value="ECO:0007669"/>
    <property type="project" value="InterPro"/>
</dbReference>
<comment type="caution">
    <text evidence="3">The sequence shown here is derived from an EMBL/GenBank/DDBJ whole genome shotgun (WGS) entry which is preliminary data.</text>
</comment>
<sequence length="300" mass="32629">MRFSAILPVLLCAAALALSFLCLFAGSSKGFMEDYALVTLNTSEIGSTLFNTSKSSSNPFISFIDNVTNSIESDISDDLSSFAKDLGLHDFYSAHILDYCEGYYTPGPVPNATLSKHKIHKNVTSCSNKTAGYTFDPKTTLQQELNKSGHSNINLTDLDWPSDVDKGLHALRIASKAMFILYCIAIAFIAIALLLALLCIFFDGRLSAFVNVLVNWLAFLAIGLASAIATAIAVKSADVINKYGNDVGISAQKGTRFLVLTWVATGVMLIASMVWCFDCIIGRKQHKGSRRGYVDEPKYT</sequence>
<keyword evidence="1" id="KW-0472">Membrane</keyword>
<reference evidence="3 4" key="1">
    <citation type="submission" date="2021-11" db="EMBL/GenBank/DDBJ databases">
        <title>Black yeast isolated from Biological Soil Crust.</title>
        <authorList>
            <person name="Kurbessoian T."/>
        </authorList>
    </citation>
    <scope>NUCLEOTIDE SEQUENCE [LARGE SCALE GENOMIC DNA]</scope>
    <source>
        <strain evidence="3 4">CCFEE 5522</strain>
    </source>
</reference>
<feature type="signal peptide" evidence="2">
    <location>
        <begin position="1"/>
        <end position="19"/>
    </location>
</feature>
<evidence type="ECO:0008006" key="5">
    <source>
        <dbReference type="Google" id="ProtNLM"/>
    </source>
</evidence>
<evidence type="ECO:0000313" key="4">
    <source>
        <dbReference type="Proteomes" id="UP001324427"/>
    </source>
</evidence>
<name>A0AAV9JKF5_9PEZI</name>
<feature type="chain" id="PRO_5043855171" description="Integral membrane protein-like protein" evidence="2">
    <location>
        <begin position="20"/>
        <end position="300"/>
    </location>
</feature>
<dbReference type="GO" id="GO:0051285">
    <property type="term" value="C:cell cortex of cell tip"/>
    <property type="evidence" value="ECO:0007669"/>
    <property type="project" value="TreeGrafter"/>
</dbReference>
<keyword evidence="2" id="KW-0732">Signal</keyword>
<protein>
    <recommendedName>
        <fullName evidence="5">Integral membrane protein-like protein</fullName>
    </recommendedName>
</protein>
<dbReference type="Proteomes" id="UP001324427">
    <property type="component" value="Unassembled WGS sequence"/>
</dbReference>
<keyword evidence="1" id="KW-1133">Transmembrane helix</keyword>
<accession>A0AAV9JKF5</accession>
<dbReference type="PANTHER" id="PTHR28019:SF7">
    <property type="entry name" value="SUR7 PROTEIN"/>
    <property type="match status" value="1"/>
</dbReference>
<dbReference type="InterPro" id="IPR052413">
    <property type="entry name" value="SUR7_domain"/>
</dbReference>